<evidence type="ECO:0000259" key="1">
    <source>
        <dbReference type="SMART" id="SM00829"/>
    </source>
</evidence>
<dbReference type="Gene3D" id="3.90.180.10">
    <property type="entry name" value="Medium-chain alcohol dehydrogenases, catalytic domain"/>
    <property type="match status" value="1"/>
</dbReference>
<dbReference type="InterPro" id="IPR051397">
    <property type="entry name" value="Zn-ADH-like_protein"/>
</dbReference>
<evidence type="ECO:0000313" key="3">
    <source>
        <dbReference type="Proteomes" id="UP001083770"/>
    </source>
</evidence>
<dbReference type="Proteomes" id="UP001083770">
    <property type="component" value="Unassembled WGS sequence"/>
</dbReference>
<dbReference type="CDD" id="cd08241">
    <property type="entry name" value="QOR1"/>
    <property type="match status" value="1"/>
</dbReference>
<dbReference type="InterPro" id="IPR020843">
    <property type="entry name" value="ER"/>
</dbReference>
<dbReference type="InterPro" id="IPR036291">
    <property type="entry name" value="NAD(P)-bd_dom_sf"/>
</dbReference>
<organism evidence="2 3">
    <name type="scientific">Henriciella marina</name>
    <dbReference type="NCBI Taxonomy" id="453851"/>
    <lineage>
        <taxon>Bacteria</taxon>
        <taxon>Pseudomonadati</taxon>
        <taxon>Pseudomonadota</taxon>
        <taxon>Alphaproteobacteria</taxon>
        <taxon>Hyphomonadales</taxon>
        <taxon>Hyphomonadaceae</taxon>
        <taxon>Henriciella</taxon>
    </lineage>
</organism>
<protein>
    <submittedName>
        <fullName evidence="2">NADPH:quinone oxidoreductase family protein</fullName>
    </submittedName>
</protein>
<proteinExistence type="predicted"/>
<dbReference type="SMART" id="SM00829">
    <property type="entry name" value="PKS_ER"/>
    <property type="match status" value="1"/>
</dbReference>
<keyword evidence="3" id="KW-1185">Reference proteome</keyword>
<gene>
    <name evidence="2" type="ORF">O4G74_12260</name>
</gene>
<comment type="caution">
    <text evidence="2">The sequence shown here is derived from an EMBL/GenBank/DDBJ whole genome shotgun (WGS) entry which is preliminary data.</text>
</comment>
<name>A0ABT4LZ75_9PROT</name>
<dbReference type="PANTHER" id="PTHR43677">
    <property type="entry name" value="SHORT-CHAIN DEHYDROGENASE/REDUCTASE"/>
    <property type="match status" value="1"/>
</dbReference>
<dbReference type="InterPro" id="IPR013154">
    <property type="entry name" value="ADH-like_N"/>
</dbReference>
<evidence type="ECO:0000313" key="2">
    <source>
        <dbReference type="EMBL" id="MCZ4298833.1"/>
    </source>
</evidence>
<dbReference type="RefSeq" id="WP_269402898.1">
    <property type="nucleotide sequence ID" value="NZ_JAPWGW010000004.1"/>
</dbReference>
<dbReference type="PANTHER" id="PTHR43677:SF4">
    <property type="entry name" value="QUINONE OXIDOREDUCTASE-LIKE PROTEIN 2"/>
    <property type="match status" value="1"/>
</dbReference>
<dbReference type="SUPFAM" id="SSF51735">
    <property type="entry name" value="NAD(P)-binding Rossmann-fold domains"/>
    <property type="match status" value="1"/>
</dbReference>
<dbReference type="SUPFAM" id="SSF50129">
    <property type="entry name" value="GroES-like"/>
    <property type="match status" value="1"/>
</dbReference>
<dbReference type="EMBL" id="JAPWGW010000004">
    <property type="protein sequence ID" value="MCZ4298833.1"/>
    <property type="molecule type" value="Genomic_DNA"/>
</dbReference>
<reference evidence="2" key="1">
    <citation type="submission" date="2022-12" db="EMBL/GenBank/DDBJ databases">
        <title>Bacterial isolates from different developmental stages of Nematostella vectensis.</title>
        <authorList>
            <person name="Fraune S."/>
        </authorList>
    </citation>
    <scope>NUCLEOTIDE SEQUENCE</scope>
    <source>
        <strain evidence="2">G21632-S1</strain>
    </source>
</reference>
<dbReference type="Pfam" id="PF08240">
    <property type="entry name" value="ADH_N"/>
    <property type="match status" value="1"/>
</dbReference>
<feature type="domain" description="Enoyl reductase (ER)" evidence="1">
    <location>
        <begin position="21"/>
        <end position="328"/>
    </location>
</feature>
<dbReference type="InterPro" id="IPR011032">
    <property type="entry name" value="GroES-like_sf"/>
</dbReference>
<dbReference type="Pfam" id="PF00107">
    <property type="entry name" value="ADH_zinc_N"/>
    <property type="match status" value="1"/>
</dbReference>
<accession>A0ABT4LZ75</accession>
<sequence length="332" mass="35617">MSVPDKMRALQVEELGEKYKGVHLREIDVPAPAKGEILLRIRAGSLGFPDLLMTQGGYQHKPSLPFIPGGDVAGEIAALGDGVSCVSVGDRVVTSRLGGAFAEYNSYSAETVRKIPDHLDFAAAASVGSAYLTAYVSLVRRAEIQPGEWLLVHGAAGGVGLAAVDLGKHLGAKVIAAASRDDKLKIIEEKYSPDAVINYSGGFREKVKEITGGGADVIYDPVGGDVFDESVRCIAFNGRLLVVGFASGRIPEIKVNMPLIKGFSVVGVRAGEYGRQFPEKGRENMEAVWKLIEEKSVTPHAHGVYALDDWRTAFAEMEERRVVGRVIIDPSL</sequence>
<dbReference type="InterPro" id="IPR013149">
    <property type="entry name" value="ADH-like_C"/>
</dbReference>
<dbReference type="Gene3D" id="3.40.50.720">
    <property type="entry name" value="NAD(P)-binding Rossmann-like Domain"/>
    <property type="match status" value="1"/>
</dbReference>